<proteinExistence type="predicted"/>
<evidence type="ECO:0000259" key="1">
    <source>
        <dbReference type="Pfam" id="PF07833"/>
    </source>
</evidence>
<gene>
    <name evidence="2" type="ORF">K0U00_37325</name>
</gene>
<dbReference type="Proteomes" id="UP001519887">
    <property type="component" value="Unassembled WGS sequence"/>
</dbReference>
<dbReference type="SUPFAM" id="SSF55383">
    <property type="entry name" value="Copper amine oxidase, domain N"/>
    <property type="match status" value="1"/>
</dbReference>
<feature type="non-terminal residue" evidence="2">
    <location>
        <position position="1"/>
    </location>
</feature>
<keyword evidence="3" id="KW-1185">Reference proteome</keyword>
<protein>
    <submittedName>
        <fullName evidence="2">Copper amine oxidase N-terminal domain-containing protein</fullName>
    </submittedName>
</protein>
<organism evidence="2 3">
    <name type="scientific">Paenibacillus sepulcri</name>
    <dbReference type="NCBI Taxonomy" id="359917"/>
    <lineage>
        <taxon>Bacteria</taxon>
        <taxon>Bacillati</taxon>
        <taxon>Bacillota</taxon>
        <taxon>Bacilli</taxon>
        <taxon>Bacillales</taxon>
        <taxon>Paenibacillaceae</taxon>
        <taxon>Paenibacillus</taxon>
    </lineage>
</organism>
<dbReference type="InterPro" id="IPR036582">
    <property type="entry name" value="Mao_N_sf"/>
</dbReference>
<name>A0ABS7CFN4_9BACL</name>
<reference evidence="2 3" key="1">
    <citation type="submission" date="2021-07" db="EMBL/GenBank/DDBJ databases">
        <title>Paenibacillus radiodurans sp. nov., isolated from the southeastern edge of Tengger Desert.</title>
        <authorList>
            <person name="Zhang G."/>
        </authorList>
    </citation>
    <scope>NUCLEOTIDE SEQUENCE [LARGE SCALE GENOMIC DNA]</scope>
    <source>
        <strain evidence="2 3">CCM 7311</strain>
    </source>
</reference>
<comment type="caution">
    <text evidence="2">The sequence shown here is derived from an EMBL/GenBank/DDBJ whole genome shotgun (WGS) entry which is preliminary data.</text>
</comment>
<evidence type="ECO:0000313" key="2">
    <source>
        <dbReference type="EMBL" id="MBW7459737.1"/>
    </source>
</evidence>
<feature type="domain" description="Copper amine oxidase-like N-terminal" evidence="1">
    <location>
        <begin position="25"/>
        <end position="135"/>
    </location>
</feature>
<dbReference type="Pfam" id="PF07833">
    <property type="entry name" value="Cu_amine_oxidN1"/>
    <property type="match status" value="1"/>
</dbReference>
<dbReference type="EMBL" id="JAHZIK010001801">
    <property type="protein sequence ID" value="MBW7459737.1"/>
    <property type="molecule type" value="Genomic_DNA"/>
</dbReference>
<sequence>AFAKGIWGEYRKPAPLPAGVPLDIVINGSVLGGKNKPILKNDTTFLPMRDIADALNAQLTWDGKTKTATISANNKVVSFTIGAKTMKVDGTAVPLETPAYLQQANGGSFTYLPLAALSRGLGYQVVYRKSLQTAFINS</sequence>
<dbReference type="InterPro" id="IPR012854">
    <property type="entry name" value="Cu_amine_oxidase-like_N"/>
</dbReference>
<dbReference type="Gene3D" id="3.30.457.10">
    <property type="entry name" value="Copper amine oxidase-like, N-terminal domain"/>
    <property type="match status" value="1"/>
</dbReference>
<evidence type="ECO:0000313" key="3">
    <source>
        <dbReference type="Proteomes" id="UP001519887"/>
    </source>
</evidence>
<accession>A0ABS7CFN4</accession>